<dbReference type="Proteomes" id="UP000694251">
    <property type="component" value="Chromosome 3"/>
</dbReference>
<organism evidence="2 3">
    <name type="scientific">Arabidopsis suecica</name>
    <name type="common">Swedish thale-cress</name>
    <name type="synonym">Cardaminopsis suecica</name>
    <dbReference type="NCBI Taxonomy" id="45249"/>
    <lineage>
        <taxon>Eukaryota</taxon>
        <taxon>Viridiplantae</taxon>
        <taxon>Streptophyta</taxon>
        <taxon>Embryophyta</taxon>
        <taxon>Tracheophyta</taxon>
        <taxon>Spermatophyta</taxon>
        <taxon>Magnoliopsida</taxon>
        <taxon>eudicotyledons</taxon>
        <taxon>Gunneridae</taxon>
        <taxon>Pentapetalae</taxon>
        <taxon>rosids</taxon>
        <taxon>malvids</taxon>
        <taxon>Brassicales</taxon>
        <taxon>Brassicaceae</taxon>
        <taxon>Camelineae</taxon>
        <taxon>Arabidopsis</taxon>
    </lineage>
</organism>
<dbReference type="OrthoDB" id="10482601at2759"/>
<dbReference type="AlphaFoldDB" id="A0A8T2FAK7"/>
<accession>A0A8T2FAK7</accession>
<dbReference type="EMBL" id="JAEFBJ010000003">
    <property type="protein sequence ID" value="KAG7633288.1"/>
    <property type="molecule type" value="Genomic_DNA"/>
</dbReference>
<evidence type="ECO:0000313" key="2">
    <source>
        <dbReference type="EMBL" id="KAG7633288.1"/>
    </source>
</evidence>
<reference evidence="2 3" key="1">
    <citation type="submission" date="2020-12" db="EMBL/GenBank/DDBJ databases">
        <title>Concerted genomic and epigenomic changes stabilize Arabidopsis allopolyploids.</title>
        <authorList>
            <person name="Chen Z."/>
        </authorList>
    </citation>
    <scope>NUCLEOTIDE SEQUENCE [LARGE SCALE GENOMIC DNA]</scope>
    <source>
        <strain evidence="2">As9502</strain>
        <tissue evidence="2">Leaf</tissue>
    </source>
</reference>
<evidence type="ECO:0000256" key="1">
    <source>
        <dbReference type="SAM" id="MobiDB-lite"/>
    </source>
</evidence>
<protein>
    <submittedName>
        <fullName evidence="2">Uncharacterized protein</fullName>
    </submittedName>
</protein>
<sequence>MVVLEEAVVVKDWGRKNRYHGGSDTNESDEEAVVVDVDMMMMGAEKVMMEKIKPKIKISSELYCNVRGNKDCNGGGVEGGVDDDGAMVERSSLRFNNGGERKINKKEKE</sequence>
<evidence type="ECO:0000313" key="3">
    <source>
        <dbReference type="Proteomes" id="UP000694251"/>
    </source>
</evidence>
<feature type="region of interest" description="Disordered" evidence="1">
    <location>
        <begin position="73"/>
        <end position="109"/>
    </location>
</feature>
<proteinExistence type="predicted"/>
<comment type="caution">
    <text evidence="2">The sequence shown here is derived from an EMBL/GenBank/DDBJ whole genome shotgun (WGS) entry which is preliminary data.</text>
</comment>
<keyword evidence="3" id="KW-1185">Reference proteome</keyword>
<feature type="compositionally biased region" description="Basic and acidic residues" evidence="1">
    <location>
        <begin position="99"/>
        <end position="109"/>
    </location>
</feature>
<gene>
    <name evidence="2" type="ORF">ISN44_As03g035810</name>
</gene>
<name>A0A8T2FAK7_ARASU</name>